<evidence type="ECO:0000313" key="1">
    <source>
        <dbReference type="EMBL" id="GBM38085.1"/>
    </source>
</evidence>
<gene>
    <name evidence="1" type="ORF">AVEN_40963_1</name>
</gene>
<organism evidence="1 2">
    <name type="scientific">Araneus ventricosus</name>
    <name type="common">Orbweaver spider</name>
    <name type="synonym">Epeira ventricosa</name>
    <dbReference type="NCBI Taxonomy" id="182803"/>
    <lineage>
        <taxon>Eukaryota</taxon>
        <taxon>Metazoa</taxon>
        <taxon>Ecdysozoa</taxon>
        <taxon>Arthropoda</taxon>
        <taxon>Chelicerata</taxon>
        <taxon>Arachnida</taxon>
        <taxon>Araneae</taxon>
        <taxon>Araneomorphae</taxon>
        <taxon>Entelegynae</taxon>
        <taxon>Araneoidea</taxon>
        <taxon>Araneidae</taxon>
        <taxon>Araneus</taxon>
    </lineage>
</organism>
<sequence>MASEGIETRVATGDSETYILRCGLKKAISHPIVPITVQDVDLVLLLFALAPPESNIYFMKPGKKEVEAKLFSTRKLQKELFPKSSSFSMHSVAAT</sequence>
<protein>
    <submittedName>
        <fullName evidence="1">Uncharacterized protein</fullName>
    </submittedName>
</protein>
<dbReference type="AlphaFoldDB" id="A0A4Y2FCU0"/>
<name>A0A4Y2FCU0_ARAVE</name>
<evidence type="ECO:0000313" key="2">
    <source>
        <dbReference type="Proteomes" id="UP000499080"/>
    </source>
</evidence>
<dbReference type="Proteomes" id="UP000499080">
    <property type="component" value="Unassembled WGS sequence"/>
</dbReference>
<comment type="caution">
    <text evidence="1">The sequence shown here is derived from an EMBL/GenBank/DDBJ whole genome shotgun (WGS) entry which is preliminary data.</text>
</comment>
<proteinExistence type="predicted"/>
<keyword evidence="2" id="KW-1185">Reference proteome</keyword>
<dbReference type="EMBL" id="BGPR01000858">
    <property type="protein sequence ID" value="GBM38085.1"/>
    <property type="molecule type" value="Genomic_DNA"/>
</dbReference>
<reference evidence="1 2" key="1">
    <citation type="journal article" date="2019" name="Sci. Rep.">
        <title>Orb-weaving spider Araneus ventricosus genome elucidates the spidroin gene catalogue.</title>
        <authorList>
            <person name="Kono N."/>
            <person name="Nakamura H."/>
            <person name="Ohtoshi R."/>
            <person name="Moran D.A.P."/>
            <person name="Shinohara A."/>
            <person name="Yoshida Y."/>
            <person name="Fujiwara M."/>
            <person name="Mori M."/>
            <person name="Tomita M."/>
            <person name="Arakawa K."/>
        </authorList>
    </citation>
    <scope>NUCLEOTIDE SEQUENCE [LARGE SCALE GENOMIC DNA]</scope>
</reference>
<accession>A0A4Y2FCU0</accession>